<accession>A0A7W6CTC2</accession>
<protein>
    <submittedName>
        <fullName evidence="1">Uncharacterized protein</fullName>
    </submittedName>
</protein>
<evidence type="ECO:0000313" key="1">
    <source>
        <dbReference type="EMBL" id="MBB3966735.1"/>
    </source>
</evidence>
<sequence>MTVAALSFQSDDVDVLAGALYAWCAERNIKLLSQQGLSIASIAIDLYHAGHQTQDQLLVALHDCDIH</sequence>
<proteinExistence type="predicted"/>
<comment type="caution">
    <text evidence="1">The sequence shown here is derived from an EMBL/GenBank/DDBJ whole genome shotgun (WGS) entry which is preliminary data.</text>
</comment>
<evidence type="ECO:0000313" key="2">
    <source>
        <dbReference type="Proteomes" id="UP000582090"/>
    </source>
</evidence>
<keyword evidence="2" id="KW-1185">Reference proteome</keyword>
<dbReference type="AlphaFoldDB" id="A0A7W6CTC2"/>
<name>A0A7W6CTC2_9HYPH</name>
<dbReference type="RefSeq" id="WP_183902200.1">
    <property type="nucleotide sequence ID" value="NZ_JACIDW010000021.1"/>
</dbReference>
<organism evidence="1 2">
    <name type="scientific">Rhizobium metallidurans</name>
    <dbReference type="NCBI Taxonomy" id="1265931"/>
    <lineage>
        <taxon>Bacteria</taxon>
        <taxon>Pseudomonadati</taxon>
        <taxon>Pseudomonadota</taxon>
        <taxon>Alphaproteobacteria</taxon>
        <taxon>Hyphomicrobiales</taxon>
        <taxon>Rhizobiaceae</taxon>
        <taxon>Rhizobium/Agrobacterium group</taxon>
        <taxon>Rhizobium</taxon>
    </lineage>
</organism>
<dbReference type="EMBL" id="JACIDW010000021">
    <property type="protein sequence ID" value="MBB3966735.1"/>
    <property type="molecule type" value="Genomic_DNA"/>
</dbReference>
<reference evidence="1 2" key="1">
    <citation type="submission" date="2020-08" db="EMBL/GenBank/DDBJ databases">
        <title>Genomic Encyclopedia of Type Strains, Phase IV (KMG-IV): sequencing the most valuable type-strain genomes for metagenomic binning, comparative biology and taxonomic classification.</title>
        <authorList>
            <person name="Goeker M."/>
        </authorList>
    </citation>
    <scope>NUCLEOTIDE SEQUENCE [LARGE SCALE GENOMIC DNA]</scope>
    <source>
        <strain evidence="1 2">DSM 26575</strain>
    </source>
</reference>
<gene>
    <name evidence="1" type="ORF">GGQ67_004425</name>
</gene>
<dbReference type="Proteomes" id="UP000582090">
    <property type="component" value="Unassembled WGS sequence"/>
</dbReference>